<dbReference type="EMBL" id="PRDS01000001">
    <property type="protein sequence ID" value="PPB82145.1"/>
    <property type="molecule type" value="Genomic_DNA"/>
</dbReference>
<protein>
    <recommendedName>
        <fullName evidence="3">Lipoprotein</fullName>
    </recommendedName>
</protein>
<evidence type="ECO:0000313" key="2">
    <source>
        <dbReference type="Proteomes" id="UP000239736"/>
    </source>
</evidence>
<organism evidence="1 2">
    <name type="scientific">Albidovulum inexpectatum</name>
    <dbReference type="NCBI Taxonomy" id="196587"/>
    <lineage>
        <taxon>Bacteria</taxon>
        <taxon>Pseudomonadati</taxon>
        <taxon>Pseudomonadota</taxon>
        <taxon>Alphaproteobacteria</taxon>
        <taxon>Rhodobacterales</taxon>
        <taxon>Paracoccaceae</taxon>
        <taxon>Albidovulum</taxon>
    </lineage>
</organism>
<dbReference type="Proteomes" id="UP000239736">
    <property type="component" value="Unassembled WGS sequence"/>
</dbReference>
<dbReference type="AlphaFoldDB" id="A0A2S5JLM7"/>
<dbReference type="PROSITE" id="PS51257">
    <property type="entry name" value="PROKAR_LIPOPROTEIN"/>
    <property type="match status" value="1"/>
</dbReference>
<dbReference type="OrthoDB" id="7691501at2"/>
<reference evidence="1 2" key="1">
    <citation type="submission" date="2018-01" db="EMBL/GenBank/DDBJ databases">
        <title>Genomic Encyclopedia of Archaeal and Bacterial Type Strains, Phase II (KMG-II): from individual species to whole genera.</title>
        <authorList>
            <person name="Goeker M."/>
        </authorList>
    </citation>
    <scope>NUCLEOTIDE SEQUENCE [LARGE SCALE GENOMIC DNA]</scope>
    <source>
        <strain evidence="1 2">DSM 12048</strain>
    </source>
</reference>
<keyword evidence="2" id="KW-1185">Reference proteome</keyword>
<accession>A0A2S5JLM7</accession>
<comment type="caution">
    <text evidence="1">The sequence shown here is derived from an EMBL/GenBank/DDBJ whole genome shotgun (WGS) entry which is preliminary data.</text>
</comment>
<proteinExistence type="predicted"/>
<evidence type="ECO:0008006" key="3">
    <source>
        <dbReference type="Google" id="ProtNLM"/>
    </source>
</evidence>
<sequence>MLRVAALLAIATLTACGPIPVERAEQQCLERARLAAGPRGTIAVGVGSDGPASRVEIEMSTEWLQGRDPAEAYAACVYQKSGQPPRRPLYDLPDWKG</sequence>
<gene>
    <name evidence="1" type="ORF">LV82_00067</name>
</gene>
<dbReference type="RefSeq" id="WP_104068734.1">
    <property type="nucleotide sequence ID" value="NZ_PRDS01000001.1"/>
</dbReference>
<name>A0A2S5JLM7_9RHOB</name>
<evidence type="ECO:0000313" key="1">
    <source>
        <dbReference type="EMBL" id="PPB82145.1"/>
    </source>
</evidence>